<sequence length="755" mass="88400">RCAAAWARWEAWAGRRRRLRCAAQRCELRSLRRRLASAWAAWDDFVCAWRSVEAEGTTVFAFRRLSACVLGWREIAATAANMKHLEAQVARRVSQQGLVLVLCSWHRITAKNKGLRRKLACVSDRFRSKTLSRLFRFWLSLLQNKRRTAAAARHTMFRRQYNTVRSRFGFWKRWLQRRLIQRKLLERMAQRLFKSKLQEVLQQWYSSARTRLLSRLAVEKFRNATNKQRLRAIFRGWVSEQERYKNISLRSALLALSYTVLGAAFRCWANFVIERQEISARLLRGCFSVWKQDCISSLATRQKERRHTLLCLEKAIRQVTLRSNTEWLQRIFLEWQSFFSYQKLQRQQIQLQYQRRMTYEIRLSFANWKAFLEEKAVHGLVAAKTRMKYDLRLCHRVVSVWRGKTDLTRKRALLLRRFCNFTTRRHSLRILLEWKSEVEKRNKFSREKEIFVAKSSERILKKYWGAWVSFISENIATVLKAELAIQLSIRRQVRHVVRLLTLWLEFTQHQQSLRKKGLYLSEKFLENHKNEAWRAWRVYLTRIVNVRLLFSNEAILQAFCTWEANAAALRQERVLEGCSKVLETHVRFRLTAAAFSAWVEIWRVGQIWQLREKRQAGPRSSSSTALETLPRVTVLPPELYKHNVPTISVAARANTGTAEHINLEGTIPDFQFICETSLDAEGRAVSEKKKGISGEEAHNRVACCKGAGKRIGVRRRTMKKQPVSVGAPSKLLKTANFSAPTKSSALRAAANGAKA</sequence>
<reference evidence="1" key="1">
    <citation type="submission" date="2014-05" db="EMBL/GenBank/DDBJ databases">
        <title>The transcriptome of the halophilic microalga Tetraselmis sp. GSL018 isolated from the Great Salt Lake, Utah.</title>
        <authorList>
            <person name="Jinkerson R.E."/>
            <person name="D'Adamo S."/>
            <person name="Posewitz M.C."/>
        </authorList>
    </citation>
    <scope>NUCLEOTIDE SEQUENCE</scope>
    <source>
        <strain evidence="1">GSL018</strain>
    </source>
</reference>
<accession>A0A061RMA5</accession>
<feature type="non-terminal residue" evidence="1">
    <location>
        <position position="755"/>
    </location>
</feature>
<protein>
    <recommendedName>
        <fullName evidence="2">Sfi1 spindle body domain-containing protein</fullName>
    </recommendedName>
</protein>
<evidence type="ECO:0008006" key="2">
    <source>
        <dbReference type="Google" id="ProtNLM"/>
    </source>
</evidence>
<name>A0A061RMA5_9CHLO</name>
<feature type="non-terminal residue" evidence="1">
    <location>
        <position position="1"/>
    </location>
</feature>
<proteinExistence type="predicted"/>
<gene>
    <name evidence="1" type="ORF">TSPGSL018_1132</name>
</gene>
<organism evidence="1">
    <name type="scientific">Tetraselmis sp. GSL018</name>
    <dbReference type="NCBI Taxonomy" id="582737"/>
    <lineage>
        <taxon>Eukaryota</taxon>
        <taxon>Viridiplantae</taxon>
        <taxon>Chlorophyta</taxon>
        <taxon>core chlorophytes</taxon>
        <taxon>Chlorodendrophyceae</taxon>
        <taxon>Chlorodendrales</taxon>
        <taxon>Chlorodendraceae</taxon>
        <taxon>Tetraselmis</taxon>
    </lineage>
</organism>
<dbReference type="AlphaFoldDB" id="A0A061RMA5"/>
<evidence type="ECO:0000313" key="1">
    <source>
        <dbReference type="EMBL" id="JAC71795.1"/>
    </source>
</evidence>
<dbReference type="EMBL" id="GBEZ01014268">
    <property type="protein sequence ID" value="JAC71795.1"/>
    <property type="molecule type" value="Transcribed_RNA"/>
</dbReference>